<evidence type="ECO:0000313" key="10">
    <source>
        <dbReference type="EMBL" id="EME40780.1"/>
    </source>
</evidence>
<dbReference type="Gene3D" id="1.10.20.10">
    <property type="entry name" value="Histone, subunit A"/>
    <property type="match status" value="1"/>
</dbReference>
<feature type="compositionally biased region" description="Basic and acidic residues" evidence="9">
    <location>
        <begin position="145"/>
        <end position="158"/>
    </location>
</feature>
<feature type="region of interest" description="Disordered" evidence="9">
    <location>
        <begin position="145"/>
        <end position="171"/>
    </location>
</feature>
<dbReference type="eggNOG" id="KOG3467">
    <property type="taxonomic scope" value="Eukaryota"/>
</dbReference>
<comment type="subunit">
    <text evidence="8">The nucleosome is a histone octamer containing two molecules each of H2A, H2B, H3 and H4 assembled in one H3-H4 heterotetramer and two H2A-H2B heterodimers. The octamer wraps approximately 147 bp of DNA.</text>
</comment>
<dbReference type="PRINTS" id="PR00623">
    <property type="entry name" value="HISTONEH4"/>
</dbReference>
<dbReference type="HOGENOM" id="CLU_1354588_0_0_1"/>
<dbReference type="PANTHER" id="PTHR10484">
    <property type="entry name" value="HISTONE H4"/>
    <property type="match status" value="1"/>
</dbReference>
<dbReference type="SUPFAM" id="SSF47113">
    <property type="entry name" value="Histone-fold"/>
    <property type="match status" value="1"/>
</dbReference>
<evidence type="ECO:0000256" key="8">
    <source>
        <dbReference type="RuleBase" id="RU000528"/>
    </source>
</evidence>
<dbReference type="AlphaFoldDB" id="N1PGX4"/>
<organism evidence="10 11">
    <name type="scientific">Dothistroma septosporum (strain NZE10 / CBS 128990)</name>
    <name type="common">Red band needle blight fungus</name>
    <name type="synonym">Mycosphaerella pini</name>
    <dbReference type="NCBI Taxonomy" id="675120"/>
    <lineage>
        <taxon>Eukaryota</taxon>
        <taxon>Fungi</taxon>
        <taxon>Dikarya</taxon>
        <taxon>Ascomycota</taxon>
        <taxon>Pezizomycotina</taxon>
        <taxon>Dothideomycetes</taxon>
        <taxon>Dothideomycetidae</taxon>
        <taxon>Mycosphaerellales</taxon>
        <taxon>Mycosphaerellaceae</taxon>
        <taxon>Dothistroma</taxon>
    </lineage>
</organism>
<keyword evidence="11" id="KW-1185">Reference proteome</keyword>
<dbReference type="CDD" id="cd22912">
    <property type="entry name" value="HFD_H4"/>
    <property type="match status" value="1"/>
</dbReference>
<dbReference type="GO" id="GO:0030527">
    <property type="term" value="F:structural constituent of chromatin"/>
    <property type="evidence" value="ECO:0007669"/>
    <property type="project" value="InterPro"/>
</dbReference>
<evidence type="ECO:0000256" key="3">
    <source>
        <dbReference type="ARBA" id="ARBA00006564"/>
    </source>
</evidence>
<proteinExistence type="inferred from homology"/>
<keyword evidence="7 8" id="KW-0544">Nucleosome core</keyword>
<dbReference type="STRING" id="675120.N1PGX4"/>
<protein>
    <recommendedName>
        <fullName evidence="8">Histone H4</fullName>
    </recommendedName>
</protein>
<reference evidence="10 11" key="2">
    <citation type="journal article" date="2012" name="PLoS Pathog.">
        <title>Diverse lifestyles and strategies of plant pathogenesis encoded in the genomes of eighteen Dothideomycetes fungi.</title>
        <authorList>
            <person name="Ohm R.A."/>
            <person name="Feau N."/>
            <person name="Henrissat B."/>
            <person name="Schoch C.L."/>
            <person name="Horwitz B.A."/>
            <person name="Barry K.W."/>
            <person name="Condon B.J."/>
            <person name="Copeland A.C."/>
            <person name="Dhillon B."/>
            <person name="Glaser F."/>
            <person name="Hesse C.N."/>
            <person name="Kosti I."/>
            <person name="LaButti K."/>
            <person name="Lindquist E.A."/>
            <person name="Lucas S."/>
            <person name="Salamov A.A."/>
            <person name="Bradshaw R.E."/>
            <person name="Ciuffetti L."/>
            <person name="Hamelin R.C."/>
            <person name="Kema G.H.J."/>
            <person name="Lawrence C."/>
            <person name="Scott J.A."/>
            <person name="Spatafora J.W."/>
            <person name="Turgeon B.G."/>
            <person name="de Wit P.J.G.M."/>
            <person name="Zhong S."/>
            <person name="Goodwin S.B."/>
            <person name="Grigoriev I.V."/>
        </authorList>
    </citation>
    <scope>NUCLEOTIDE SEQUENCE [LARGE SCALE GENOMIC DNA]</scope>
    <source>
        <strain evidence="11">NZE10 / CBS 128990</strain>
    </source>
</reference>
<keyword evidence="5 8" id="KW-0238">DNA-binding</keyword>
<evidence type="ECO:0000313" key="11">
    <source>
        <dbReference type="Proteomes" id="UP000016933"/>
    </source>
</evidence>
<sequence>MGEDSIDQIPKTLLHTLTQQTTLLRLSIWSSSRGYRSIRLLGSFIAIVPTSDGVNKGIARRKKKVLKDNIMGITKPSIRRLARRGGVVRISDGIYEETRVSLKTFLTESMDHQNRKTVTVIDAIHALKSMGNSLMAYKNISRTSLKGDEEHEQGIKSDDNEESGMQLGSGRWNDIHGPLRRRSLTAFWTVDQMRAEHCLINE</sequence>
<dbReference type="InterPro" id="IPR001951">
    <property type="entry name" value="Histone_H4"/>
</dbReference>
<keyword evidence="4 8" id="KW-0158">Chromosome</keyword>
<comment type="similarity">
    <text evidence="3 8">Belongs to the histone H4 family.</text>
</comment>
<dbReference type="InterPro" id="IPR009072">
    <property type="entry name" value="Histone-fold"/>
</dbReference>
<evidence type="ECO:0000256" key="6">
    <source>
        <dbReference type="ARBA" id="ARBA00023242"/>
    </source>
</evidence>
<keyword evidence="6 8" id="KW-0539">Nucleus</keyword>
<dbReference type="Proteomes" id="UP000016933">
    <property type="component" value="Unassembled WGS sequence"/>
</dbReference>
<reference evidence="11" key="1">
    <citation type="journal article" date="2012" name="PLoS Genet.">
        <title>The genomes of the fungal plant pathogens Cladosporium fulvum and Dothistroma septosporum reveal adaptation to different hosts and lifestyles but also signatures of common ancestry.</title>
        <authorList>
            <person name="de Wit P.J.G.M."/>
            <person name="van der Burgt A."/>
            <person name="Oekmen B."/>
            <person name="Stergiopoulos I."/>
            <person name="Abd-Elsalam K.A."/>
            <person name="Aerts A.L."/>
            <person name="Bahkali A.H."/>
            <person name="Beenen H.G."/>
            <person name="Chettri P."/>
            <person name="Cox M.P."/>
            <person name="Datema E."/>
            <person name="de Vries R.P."/>
            <person name="Dhillon B."/>
            <person name="Ganley A.R."/>
            <person name="Griffiths S.A."/>
            <person name="Guo Y."/>
            <person name="Hamelin R.C."/>
            <person name="Henrissat B."/>
            <person name="Kabir M.S."/>
            <person name="Jashni M.K."/>
            <person name="Kema G."/>
            <person name="Klaubauf S."/>
            <person name="Lapidus A."/>
            <person name="Levasseur A."/>
            <person name="Lindquist E."/>
            <person name="Mehrabi R."/>
            <person name="Ohm R.A."/>
            <person name="Owen T.J."/>
            <person name="Salamov A."/>
            <person name="Schwelm A."/>
            <person name="Schijlen E."/>
            <person name="Sun H."/>
            <person name="van den Burg H.A."/>
            <person name="van Ham R.C.H.J."/>
            <person name="Zhang S."/>
            <person name="Goodwin S.B."/>
            <person name="Grigoriev I.V."/>
            <person name="Collemare J."/>
            <person name="Bradshaw R.E."/>
        </authorList>
    </citation>
    <scope>NUCLEOTIDE SEQUENCE [LARGE SCALE GENOMIC DNA]</scope>
    <source>
        <strain evidence="11">NZE10 / CBS 128990</strain>
    </source>
</reference>
<dbReference type="EMBL" id="KB446543">
    <property type="protein sequence ID" value="EME40780.1"/>
    <property type="molecule type" value="Genomic_DNA"/>
</dbReference>
<evidence type="ECO:0000256" key="9">
    <source>
        <dbReference type="SAM" id="MobiDB-lite"/>
    </source>
</evidence>
<gene>
    <name evidence="10" type="ORF">DOTSEDRAFT_37537</name>
</gene>
<dbReference type="GO" id="GO:0003677">
    <property type="term" value="F:DNA binding"/>
    <property type="evidence" value="ECO:0007669"/>
    <property type="project" value="UniProtKB-KW"/>
</dbReference>
<name>N1PGX4_DOTSN</name>
<dbReference type="GO" id="GO:0046982">
    <property type="term" value="F:protein heterodimerization activity"/>
    <property type="evidence" value="ECO:0007669"/>
    <property type="project" value="InterPro"/>
</dbReference>
<dbReference type="GO" id="GO:0000786">
    <property type="term" value="C:nucleosome"/>
    <property type="evidence" value="ECO:0007669"/>
    <property type="project" value="UniProtKB-KW"/>
</dbReference>
<comment type="function">
    <text evidence="8">Core component of nucleosome. Nucleosomes wrap and compact DNA into chromatin, limiting DNA accessibility to the cellular machineries which require DNA as a template. Histones thereby play a central role in transcription regulation, DNA repair, DNA replication and chromosomal stability. DNA accessibility is regulated via a complex set of post-translational modifications of histones, also called histone code, and nucleosome remodeling.</text>
</comment>
<accession>N1PGX4</accession>
<comment type="subcellular location">
    <subcellularLocation>
        <location evidence="2">Chromosome</location>
    </subcellularLocation>
    <subcellularLocation>
        <location evidence="1">Nucleus</location>
    </subcellularLocation>
</comment>
<evidence type="ECO:0000256" key="5">
    <source>
        <dbReference type="ARBA" id="ARBA00023125"/>
    </source>
</evidence>
<dbReference type="GO" id="GO:0005634">
    <property type="term" value="C:nucleus"/>
    <property type="evidence" value="ECO:0007669"/>
    <property type="project" value="UniProtKB-SubCell"/>
</dbReference>
<evidence type="ECO:0000256" key="4">
    <source>
        <dbReference type="ARBA" id="ARBA00022454"/>
    </source>
</evidence>
<evidence type="ECO:0000256" key="2">
    <source>
        <dbReference type="ARBA" id="ARBA00004286"/>
    </source>
</evidence>
<evidence type="ECO:0000256" key="1">
    <source>
        <dbReference type="ARBA" id="ARBA00004123"/>
    </source>
</evidence>
<evidence type="ECO:0000256" key="7">
    <source>
        <dbReference type="ARBA" id="ARBA00023269"/>
    </source>
</evidence>
<dbReference type="SMART" id="SM00417">
    <property type="entry name" value="H4"/>
    <property type="match status" value="1"/>
</dbReference>